<proteinExistence type="predicted"/>
<name>A0AA39LQF8_9BILA</name>
<reference evidence="2" key="1">
    <citation type="submission" date="2023-06" db="EMBL/GenBank/DDBJ databases">
        <title>Genomic analysis of the entomopathogenic nematode Steinernema hermaphroditum.</title>
        <authorList>
            <person name="Schwarz E.M."/>
            <person name="Heppert J.K."/>
            <person name="Baniya A."/>
            <person name="Schwartz H.T."/>
            <person name="Tan C.-H."/>
            <person name="Antoshechkin I."/>
            <person name="Sternberg P.W."/>
            <person name="Goodrich-Blair H."/>
            <person name="Dillman A.R."/>
        </authorList>
    </citation>
    <scope>NUCLEOTIDE SEQUENCE</scope>
    <source>
        <strain evidence="2">PS9179</strain>
        <tissue evidence="2">Whole animal</tissue>
    </source>
</reference>
<comment type="caution">
    <text evidence="2">The sequence shown here is derived from an EMBL/GenBank/DDBJ whole genome shotgun (WGS) entry which is preliminary data.</text>
</comment>
<evidence type="ECO:0000313" key="3">
    <source>
        <dbReference type="Proteomes" id="UP001175271"/>
    </source>
</evidence>
<accession>A0AA39LQF8</accession>
<feature type="coiled-coil region" evidence="1">
    <location>
        <begin position="32"/>
        <end position="59"/>
    </location>
</feature>
<gene>
    <name evidence="2" type="ORF">QR680_018515</name>
</gene>
<evidence type="ECO:0000256" key="1">
    <source>
        <dbReference type="SAM" id="Coils"/>
    </source>
</evidence>
<keyword evidence="3" id="KW-1185">Reference proteome</keyword>
<evidence type="ECO:0000313" key="2">
    <source>
        <dbReference type="EMBL" id="KAK0406336.1"/>
    </source>
</evidence>
<sequence length="149" mass="17380">MPTGRSRFPSTLRKMTEEELEALEEYSSSERVALLQRAVVRMEKHLKEQERELEIVEKLLRPKPELYGVVEMRDTYMEAITKLREALIALRAVLKHPVLFDTDANRHVIVHLERTERNMSRLLDDLQRANPIATSPIPLSSEKYANEEV</sequence>
<organism evidence="2 3">
    <name type="scientific">Steinernema hermaphroditum</name>
    <dbReference type="NCBI Taxonomy" id="289476"/>
    <lineage>
        <taxon>Eukaryota</taxon>
        <taxon>Metazoa</taxon>
        <taxon>Ecdysozoa</taxon>
        <taxon>Nematoda</taxon>
        <taxon>Chromadorea</taxon>
        <taxon>Rhabditida</taxon>
        <taxon>Tylenchina</taxon>
        <taxon>Panagrolaimomorpha</taxon>
        <taxon>Strongyloidoidea</taxon>
        <taxon>Steinernematidae</taxon>
        <taxon>Steinernema</taxon>
    </lineage>
</organism>
<keyword evidence="1" id="KW-0175">Coiled coil</keyword>
<dbReference type="Proteomes" id="UP001175271">
    <property type="component" value="Unassembled WGS sequence"/>
</dbReference>
<dbReference type="AlphaFoldDB" id="A0AA39LQF8"/>
<protein>
    <submittedName>
        <fullName evidence="2">Uncharacterized protein</fullName>
    </submittedName>
</protein>
<dbReference type="EMBL" id="JAUCMV010000004">
    <property type="protein sequence ID" value="KAK0406336.1"/>
    <property type="molecule type" value="Genomic_DNA"/>
</dbReference>